<evidence type="ECO:0000313" key="3">
    <source>
        <dbReference type="Proteomes" id="UP001321473"/>
    </source>
</evidence>
<dbReference type="SMART" id="SM00060">
    <property type="entry name" value="FN3"/>
    <property type="match status" value="1"/>
</dbReference>
<dbReference type="Gene3D" id="2.60.40.10">
    <property type="entry name" value="Immunoglobulins"/>
    <property type="match status" value="1"/>
</dbReference>
<proteinExistence type="predicted"/>
<dbReference type="AlphaFoldDB" id="A0AAQ4FPD1"/>
<name>A0AAQ4FPD1_AMBAM</name>
<keyword evidence="3" id="KW-1185">Reference proteome</keyword>
<comment type="caution">
    <text evidence="2">The sequence shown here is derived from an EMBL/GenBank/DDBJ whole genome shotgun (WGS) entry which is preliminary data.</text>
</comment>
<dbReference type="EMBL" id="JARKHS020000620">
    <property type="protein sequence ID" value="KAK8788575.1"/>
    <property type="molecule type" value="Genomic_DNA"/>
</dbReference>
<dbReference type="CDD" id="cd00063">
    <property type="entry name" value="FN3"/>
    <property type="match status" value="1"/>
</dbReference>
<feature type="domain" description="Fibronectin type-III" evidence="1">
    <location>
        <begin position="74"/>
        <end position="161"/>
    </location>
</feature>
<organism evidence="2 3">
    <name type="scientific">Amblyomma americanum</name>
    <name type="common">Lone star tick</name>
    <dbReference type="NCBI Taxonomy" id="6943"/>
    <lineage>
        <taxon>Eukaryota</taxon>
        <taxon>Metazoa</taxon>
        <taxon>Ecdysozoa</taxon>
        <taxon>Arthropoda</taxon>
        <taxon>Chelicerata</taxon>
        <taxon>Arachnida</taxon>
        <taxon>Acari</taxon>
        <taxon>Parasitiformes</taxon>
        <taxon>Ixodida</taxon>
        <taxon>Ixodoidea</taxon>
        <taxon>Ixodidae</taxon>
        <taxon>Amblyomminae</taxon>
        <taxon>Amblyomma</taxon>
    </lineage>
</organism>
<reference evidence="2 3" key="1">
    <citation type="journal article" date="2023" name="Arcadia Sci">
        <title>De novo assembly of a long-read Amblyomma americanum tick genome.</title>
        <authorList>
            <person name="Chou S."/>
            <person name="Poskanzer K.E."/>
            <person name="Rollins M."/>
            <person name="Thuy-Boun P.S."/>
        </authorList>
    </citation>
    <scope>NUCLEOTIDE SEQUENCE [LARGE SCALE GENOMIC DNA]</scope>
    <source>
        <strain evidence="2">F_SG_1</strain>
        <tissue evidence="2">Salivary glands</tissue>
    </source>
</reference>
<gene>
    <name evidence="2" type="ORF">V5799_021649</name>
</gene>
<evidence type="ECO:0000259" key="1">
    <source>
        <dbReference type="SMART" id="SM00060"/>
    </source>
</evidence>
<feature type="non-terminal residue" evidence="2">
    <location>
        <position position="332"/>
    </location>
</feature>
<sequence length="332" mass="37319">MVFSIKIRTVLHAEFDCDREKCVKGVKGAGHEEIDYVCPTTNNLVVSTLVCDGTVHCPKPPEPRYDDEWGFCVPAPYLQNVSVVASEVTGTSVLLSWSGARRRIPGHPLKLAGYFVTGKSKDHLFQDRVHRYRLSHRVEWLKPSTLYTFIVRPYYTDDGVSKQPRQIGRATSLQIRTLSADHVEMSVEVVNSTAAVVTWPALEPAKLLSGDGNDRLIMSAEYHGLKTASSTYNIIIGTLKPWTYYMASLQDCSAKHCNEVGNRTFLTPPDHPSWGPVLEVHPRNFTAVLQLKNIGVKGFEVKGRCGEDWEIRYEKSMHQQGALDNDQYIQVQ</sequence>
<accession>A0AAQ4FPD1</accession>
<evidence type="ECO:0000313" key="2">
    <source>
        <dbReference type="EMBL" id="KAK8788575.1"/>
    </source>
</evidence>
<dbReference type="InterPro" id="IPR036116">
    <property type="entry name" value="FN3_sf"/>
</dbReference>
<protein>
    <recommendedName>
        <fullName evidence="1">Fibronectin type-III domain-containing protein</fullName>
    </recommendedName>
</protein>
<dbReference type="InterPro" id="IPR003961">
    <property type="entry name" value="FN3_dom"/>
</dbReference>
<dbReference type="InterPro" id="IPR013783">
    <property type="entry name" value="Ig-like_fold"/>
</dbReference>
<dbReference type="SUPFAM" id="SSF49265">
    <property type="entry name" value="Fibronectin type III"/>
    <property type="match status" value="1"/>
</dbReference>
<dbReference type="Proteomes" id="UP001321473">
    <property type="component" value="Unassembled WGS sequence"/>
</dbReference>